<protein>
    <submittedName>
        <fullName evidence="1 3">Uncharacterized protein</fullName>
    </submittedName>
</protein>
<dbReference type="EMBL" id="UXSR01000867">
    <property type="protein sequence ID" value="VDD77589.1"/>
    <property type="molecule type" value="Genomic_DNA"/>
</dbReference>
<evidence type="ECO:0000313" key="1">
    <source>
        <dbReference type="EMBL" id="VDD77589.1"/>
    </source>
</evidence>
<accession>A0A0R3U9J3</accession>
<name>A0A0R3U9J3_MESCO</name>
<reference evidence="3" key="2">
    <citation type="submission" date="2019-11" db="UniProtKB">
        <authorList>
            <consortium name="WormBaseParasite"/>
        </authorList>
    </citation>
    <scope>IDENTIFICATION</scope>
</reference>
<gene>
    <name evidence="1" type="ORF">MCOS_LOCUS3592</name>
</gene>
<proteinExistence type="predicted"/>
<reference evidence="1 2" key="1">
    <citation type="submission" date="2018-10" db="EMBL/GenBank/DDBJ databases">
        <authorList>
            <consortium name="Pathogen Informatics"/>
        </authorList>
    </citation>
    <scope>NUCLEOTIDE SEQUENCE [LARGE SCALE GENOMIC DNA]</scope>
</reference>
<dbReference type="Proteomes" id="UP000267029">
    <property type="component" value="Unassembled WGS sequence"/>
</dbReference>
<sequence>MRALDLRRVYACAKGSGLFHPSCRLRIKASTAGTAPIRLSRAKMLVPKHNLHEMAHHFCSPSSPLSSGTTMLTVCRDALVKVIAIDHAKADLINLFDLLLCLGVDIRLTKLMASHIEACSLS</sequence>
<evidence type="ECO:0000313" key="3">
    <source>
        <dbReference type="WBParaSite" id="MCU_011275-RA"/>
    </source>
</evidence>
<evidence type="ECO:0000313" key="2">
    <source>
        <dbReference type="Proteomes" id="UP000267029"/>
    </source>
</evidence>
<keyword evidence="2" id="KW-1185">Reference proteome</keyword>
<dbReference type="WBParaSite" id="MCU_011275-RA">
    <property type="protein sequence ID" value="MCU_011275-RA"/>
    <property type="gene ID" value="MCU_011275"/>
</dbReference>
<dbReference type="AlphaFoldDB" id="A0A0R3U9J3"/>
<organism evidence="3">
    <name type="scientific">Mesocestoides corti</name>
    <name type="common">Flatworm</name>
    <dbReference type="NCBI Taxonomy" id="53468"/>
    <lineage>
        <taxon>Eukaryota</taxon>
        <taxon>Metazoa</taxon>
        <taxon>Spiralia</taxon>
        <taxon>Lophotrochozoa</taxon>
        <taxon>Platyhelminthes</taxon>
        <taxon>Cestoda</taxon>
        <taxon>Eucestoda</taxon>
        <taxon>Cyclophyllidea</taxon>
        <taxon>Mesocestoididae</taxon>
        <taxon>Mesocestoides</taxon>
    </lineage>
</organism>